<evidence type="ECO:0000313" key="3">
    <source>
        <dbReference type="EMBL" id="RBP35322.1"/>
    </source>
</evidence>
<organism evidence="3 4">
    <name type="scientific">Roseimicrobium gellanilyticum</name>
    <dbReference type="NCBI Taxonomy" id="748857"/>
    <lineage>
        <taxon>Bacteria</taxon>
        <taxon>Pseudomonadati</taxon>
        <taxon>Verrucomicrobiota</taxon>
        <taxon>Verrucomicrobiia</taxon>
        <taxon>Verrucomicrobiales</taxon>
        <taxon>Verrucomicrobiaceae</taxon>
        <taxon>Roseimicrobium</taxon>
    </lineage>
</organism>
<evidence type="ECO:0008006" key="5">
    <source>
        <dbReference type="Google" id="ProtNLM"/>
    </source>
</evidence>
<gene>
    <name evidence="3" type="ORF">DES53_12318</name>
</gene>
<name>A0A366H3F6_9BACT</name>
<accession>A0A366H3F6</accession>
<feature type="chain" id="PRO_5016769848" description="Type II/III secretion system protein" evidence="2">
    <location>
        <begin position="32"/>
        <end position="622"/>
    </location>
</feature>
<reference evidence="3 4" key="1">
    <citation type="submission" date="2018-06" db="EMBL/GenBank/DDBJ databases">
        <title>Genomic Encyclopedia of Type Strains, Phase IV (KMG-IV): sequencing the most valuable type-strain genomes for metagenomic binning, comparative biology and taxonomic classification.</title>
        <authorList>
            <person name="Goeker M."/>
        </authorList>
    </citation>
    <scope>NUCLEOTIDE SEQUENCE [LARGE SCALE GENOMIC DNA]</scope>
    <source>
        <strain evidence="3 4">DSM 25532</strain>
    </source>
</reference>
<evidence type="ECO:0000313" key="4">
    <source>
        <dbReference type="Proteomes" id="UP000253426"/>
    </source>
</evidence>
<dbReference type="AlphaFoldDB" id="A0A366H3F6"/>
<evidence type="ECO:0000256" key="1">
    <source>
        <dbReference type="SAM" id="MobiDB-lite"/>
    </source>
</evidence>
<sequence length="622" mass="67825">MQAAMTYLYGTVGLRLLTACVAMLLATPAASGVEAERKTEWVIKTFQFPLELDDMAYSASGLPSSLDGMPAPSASRTEWEAYLKRSNDAVLPILKTQGIPMYPGTAALFDSKTGTLSVRGTQPWVDLIEAYSDQLVSMAPRHLELSLEVLEVSEERIGPLLEEASILANHTELLARLKEPGQAKVAAQPLRRLRLETVSGQRARAEEGVTLSDEASTGRGIGRSEGLRFEARPVLLADGTTIELEYDFEYGPAAEAGKAWQGSRSSGVVLRSSVLLPDGATKILGAWRASGAEDGSGNKVRIAFLRTRAVLLVHDINPLVETKLRELVGAPPVGKPREVVPRRELPHGMEQRVFAVPRNFLQGGGVSFDRGELAYATKSSKPVEPADPFAPSVSPDAGSVDFLSRDDDRPLHRAKIAFPEGSSASYVPKDSTLWIVNNAEGIKRVAEFVEEMWRQIPRTLVCRVEVIEAETSLMQAVADATSGIGSHGRGKEILERMVKNQQARVVERHRLETLNDKPCELYSLNPLTGAFEVEMRAVLGPNERMMDLEVTLRQGKGTGMQVGSNTRLAMGEPRMVALWNPSDEGDGKKEISRAVFVTADLVPIEQPVKTKIEAKQGTMTHE</sequence>
<keyword evidence="2" id="KW-0732">Signal</keyword>
<proteinExistence type="predicted"/>
<comment type="caution">
    <text evidence="3">The sequence shown here is derived from an EMBL/GenBank/DDBJ whole genome shotgun (WGS) entry which is preliminary data.</text>
</comment>
<dbReference type="Proteomes" id="UP000253426">
    <property type="component" value="Unassembled WGS sequence"/>
</dbReference>
<dbReference type="EMBL" id="QNRR01000023">
    <property type="protein sequence ID" value="RBP35322.1"/>
    <property type="molecule type" value="Genomic_DNA"/>
</dbReference>
<evidence type="ECO:0000256" key="2">
    <source>
        <dbReference type="SAM" id="SignalP"/>
    </source>
</evidence>
<feature type="region of interest" description="Disordered" evidence="1">
    <location>
        <begin position="379"/>
        <end position="404"/>
    </location>
</feature>
<keyword evidence="4" id="KW-1185">Reference proteome</keyword>
<feature type="signal peptide" evidence="2">
    <location>
        <begin position="1"/>
        <end position="31"/>
    </location>
</feature>
<protein>
    <recommendedName>
        <fullName evidence="5">Type II/III secretion system protein</fullName>
    </recommendedName>
</protein>